<comment type="caution">
    <text evidence="4">The sequence shown here is derived from an EMBL/GenBank/DDBJ whole genome shotgun (WGS) entry which is preliminary data.</text>
</comment>
<comment type="similarity">
    <text evidence="1">Belongs to the transglycosylase Slt family.</text>
</comment>
<feature type="chain" id="PRO_5022226866" evidence="2">
    <location>
        <begin position="32"/>
        <end position="221"/>
    </location>
</feature>
<feature type="domain" description="Transglycosylase SLT" evidence="3">
    <location>
        <begin position="98"/>
        <end position="188"/>
    </location>
</feature>
<dbReference type="Proteomes" id="UP000319502">
    <property type="component" value="Unassembled WGS sequence"/>
</dbReference>
<sequence length="221" mass="24842">MTTLACPLRRLLGTSAILSLVTLAGMQGAQAGQQQYEPLSASVQASLQGAVSDRAPRQPIFASHALRDHWLSEMSRQLAKRIPDARYRHDLLLSVHYEATRAGLDPQLVLGLIQVESNFRKYAVSSAGARGYMQIMPFWSKLLAQSEDNLFHLRTNLRYGCTILRHYLDIEKGDLFRALGRYNGSLGKSDYPNKVHAAWRRWAYQPPPELITAANLPDARR</sequence>
<dbReference type="EMBL" id="VMNK01000026">
    <property type="protein sequence ID" value="TVO50688.1"/>
    <property type="molecule type" value="Genomic_DNA"/>
</dbReference>
<accession>A0A557QCP8</accession>
<dbReference type="Pfam" id="PF01464">
    <property type="entry name" value="SLT"/>
    <property type="match status" value="1"/>
</dbReference>
<dbReference type="InterPro" id="IPR008258">
    <property type="entry name" value="Transglycosylase_SLT_dom_1"/>
</dbReference>
<evidence type="ECO:0000256" key="2">
    <source>
        <dbReference type="SAM" id="SignalP"/>
    </source>
</evidence>
<dbReference type="Gene3D" id="1.10.530.10">
    <property type="match status" value="1"/>
</dbReference>
<gene>
    <name evidence="4" type="ORF">FHP91_20740</name>
</gene>
<evidence type="ECO:0000259" key="3">
    <source>
        <dbReference type="Pfam" id="PF01464"/>
    </source>
</evidence>
<protein>
    <submittedName>
        <fullName evidence="4">Lytic transglycosylase domain-containing protein</fullName>
    </submittedName>
</protein>
<dbReference type="AlphaFoldDB" id="A0A557QCP8"/>
<evidence type="ECO:0000256" key="1">
    <source>
        <dbReference type="ARBA" id="ARBA00007734"/>
    </source>
</evidence>
<dbReference type="PANTHER" id="PTHR37423:SF2">
    <property type="entry name" value="MEMBRANE-BOUND LYTIC MUREIN TRANSGLYCOSYLASE C"/>
    <property type="match status" value="1"/>
</dbReference>
<keyword evidence="2" id="KW-0732">Signal</keyword>
<name>A0A557QCP8_9RHOO</name>
<proteinExistence type="inferred from homology"/>
<dbReference type="InterPro" id="IPR023346">
    <property type="entry name" value="Lysozyme-like_dom_sf"/>
</dbReference>
<dbReference type="RefSeq" id="WP_144311353.1">
    <property type="nucleotide sequence ID" value="NZ_VMNK01000026.1"/>
</dbReference>
<dbReference type="OrthoDB" id="92254at2"/>
<dbReference type="CDD" id="cd00254">
    <property type="entry name" value="LT-like"/>
    <property type="match status" value="1"/>
</dbReference>
<evidence type="ECO:0000313" key="5">
    <source>
        <dbReference type="Proteomes" id="UP000319502"/>
    </source>
</evidence>
<dbReference type="PANTHER" id="PTHR37423">
    <property type="entry name" value="SOLUBLE LYTIC MUREIN TRANSGLYCOSYLASE-RELATED"/>
    <property type="match status" value="1"/>
</dbReference>
<reference evidence="4 5" key="1">
    <citation type="submission" date="2019-07" db="EMBL/GenBank/DDBJ databases">
        <title>The pathways for chlorine oxyanion respiration interact through the shared metabolite chlorate.</title>
        <authorList>
            <person name="Barnum T.P."/>
            <person name="Cheng Y."/>
            <person name="Hill K.A."/>
            <person name="Lucas L.N."/>
            <person name="Carlson H.K."/>
            <person name="Coates J.D."/>
        </authorList>
    </citation>
    <scope>NUCLEOTIDE SEQUENCE [LARGE SCALE GENOMIC DNA]</scope>
    <source>
        <strain evidence="4 5">SFB-3</strain>
    </source>
</reference>
<dbReference type="SUPFAM" id="SSF53955">
    <property type="entry name" value="Lysozyme-like"/>
    <property type="match status" value="1"/>
</dbReference>
<evidence type="ECO:0000313" key="4">
    <source>
        <dbReference type="EMBL" id="TVO50688.1"/>
    </source>
</evidence>
<keyword evidence="5" id="KW-1185">Reference proteome</keyword>
<organism evidence="4 5">
    <name type="scientific">Denitromonas halophila</name>
    <dbReference type="NCBI Taxonomy" id="1629404"/>
    <lineage>
        <taxon>Bacteria</taxon>
        <taxon>Pseudomonadati</taxon>
        <taxon>Pseudomonadota</taxon>
        <taxon>Betaproteobacteria</taxon>
        <taxon>Rhodocyclales</taxon>
        <taxon>Zoogloeaceae</taxon>
        <taxon>Denitromonas</taxon>
    </lineage>
</organism>
<feature type="signal peptide" evidence="2">
    <location>
        <begin position="1"/>
        <end position="31"/>
    </location>
</feature>